<dbReference type="SUPFAM" id="SSF81301">
    <property type="entry name" value="Nucleotidyltransferase"/>
    <property type="match status" value="1"/>
</dbReference>
<feature type="domain" description="RelA/SpoT" evidence="1">
    <location>
        <begin position="83"/>
        <end position="206"/>
    </location>
</feature>
<keyword evidence="2" id="KW-0418">Kinase</keyword>
<reference evidence="2 3" key="1">
    <citation type="submission" date="2020-08" db="EMBL/GenBank/DDBJ databases">
        <title>Sequencing the genomes of 1000 actinobacteria strains.</title>
        <authorList>
            <person name="Klenk H.-P."/>
        </authorList>
    </citation>
    <scope>NUCLEOTIDE SEQUENCE [LARGE SCALE GENOMIC DNA]</scope>
    <source>
        <strain evidence="2 3">DSM 23040</strain>
    </source>
</reference>
<dbReference type="CDD" id="cd05399">
    <property type="entry name" value="NT_Rel-Spo_like"/>
    <property type="match status" value="1"/>
</dbReference>
<protein>
    <submittedName>
        <fullName evidence="2">Putative GTP pyrophosphokinase</fullName>
        <ecNumber evidence="2">2.7.6.5</ecNumber>
    </submittedName>
</protein>
<dbReference type="PANTHER" id="PTHR47837:SF2">
    <property type="entry name" value="GTP PYROPHOSPHOKINASE YWAC"/>
    <property type="match status" value="1"/>
</dbReference>
<evidence type="ECO:0000259" key="1">
    <source>
        <dbReference type="SMART" id="SM00954"/>
    </source>
</evidence>
<dbReference type="Proteomes" id="UP000568050">
    <property type="component" value="Unassembled WGS sequence"/>
</dbReference>
<comment type="caution">
    <text evidence="2">The sequence shown here is derived from an EMBL/GenBank/DDBJ whole genome shotgun (WGS) entry which is preliminary data.</text>
</comment>
<dbReference type="GO" id="GO:0008728">
    <property type="term" value="F:GTP diphosphokinase activity"/>
    <property type="evidence" value="ECO:0007669"/>
    <property type="project" value="UniProtKB-EC"/>
</dbReference>
<accession>A0A839QP72</accession>
<evidence type="ECO:0000313" key="3">
    <source>
        <dbReference type="Proteomes" id="UP000568050"/>
    </source>
</evidence>
<dbReference type="InterPro" id="IPR043519">
    <property type="entry name" value="NT_sf"/>
</dbReference>
<dbReference type="PANTHER" id="PTHR47837">
    <property type="entry name" value="GTP PYROPHOSPHOKINASE YJBM"/>
    <property type="match status" value="1"/>
</dbReference>
<gene>
    <name evidence="2" type="ORF">FHX50_000030</name>
</gene>
<dbReference type="Gene3D" id="1.10.287.860">
    <property type="entry name" value="Nucleotidyltransferase"/>
    <property type="match status" value="1"/>
</dbReference>
<dbReference type="EC" id="2.7.6.5" evidence="2"/>
<dbReference type="RefSeq" id="WP_183373464.1">
    <property type="nucleotide sequence ID" value="NZ_CBCSFZ010000028.1"/>
</dbReference>
<keyword evidence="3" id="KW-1185">Reference proteome</keyword>
<dbReference type="InterPro" id="IPR052366">
    <property type="entry name" value="GTP_Pyrophosphokinase"/>
</dbReference>
<dbReference type="Pfam" id="PF04607">
    <property type="entry name" value="RelA_SpoT"/>
    <property type="match status" value="1"/>
</dbReference>
<dbReference type="SMART" id="SM00954">
    <property type="entry name" value="RelA_SpoT"/>
    <property type="match status" value="1"/>
</dbReference>
<keyword evidence="2" id="KW-0808">Transferase</keyword>
<dbReference type="GO" id="GO:0015969">
    <property type="term" value="P:guanosine tetraphosphate metabolic process"/>
    <property type="evidence" value="ECO:0007669"/>
    <property type="project" value="InterPro"/>
</dbReference>
<evidence type="ECO:0000313" key="2">
    <source>
        <dbReference type="EMBL" id="MBB3021782.1"/>
    </source>
</evidence>
<organism evidence="2 3">
    <name type="scientific">Helcobacillus massiliensis</name>
    <dbReference type="NCBI Taxonomy" id="521392"/>
    <lineage>
        <taxon>Bacteria</taxon>
        <taxon>Bacillati</taxon>
        <taxon>Actinomycetota</taxon>
        <taxon>Actinomycetes</taxon>
        <taxon>Micrococcales</taxon>
        <taxon>Dermabacteraceae</taxon>
        <taxon>Helcobacillus</taxon>
    </lineage>
</organism>
<proteinExistence type="predicted"/>
<dbReference type="Gene3D" id="3.30.460.10">
    <property type="entry name" value="Beta Polymerase, domain 2"/>
    <property type="match status" value="1"/>
</dbReference>
<name>A0A839QP72_9MICO</name>
<sequence>MPTAQSVDDTPPIAPMSAKAALVSALAADGTAENEAMRTVRRRLGEVLLPYHFGLREMLTKVQILNEEMTARGEHNPIEHIKHRVKSIDSILDKMIRTDCAHTLEGLRDGVRDIAGLRITCIYTEDCYRMAQLLSSQPDVTVVEEKDYIAEPKESGYRSLHLIVEVPVFLSTGTVHVPVEIQIRTIAMDFWSSVEHELAYKFSGQLPQHLRDELRQIAQSSRDLDAQMTQIRADAHRAQNPSDSV</sequence>
<dbReference type="InterPro" id="IPR007685">
    <property type="entry name" value="RelA_SpoT"/>
</dbReference>
<dbReference type="GO" id="GO:0016301">
    <property type="term" value="F:kinase activity"/>
    <property type="evidence" value="ECO:0007669"/>
    <property type="project" value="UniProtKB-KW"/>
</dbReference>
<dbReference type="EMBL" id="JACHWP010000001">
    <property type="protein sequence ID" value="MBB3021782.1"/>
    <property type="molecule type" value="Genomic_DNA"/>
</dbReference>
<dbReference type="AlphaFoldDB" id="A0A839QP72"/>